<dbReference type="Proteomes" id="UP000723463">
    <property type="component" value="Unassembled WGS sequence"/>
</dbReference>
<proteinExistence type="predicted"/>
<feature type="compositionally biased region" description="Gly residues" evidence="1">
    <location>
        <begin position="177"/>
        <end position="204"/>
    </location>
</feature>
<feature type="region of interest" description="Disordered" evidence="1">
    <location>
        <begin position="1"/>
        <end position="31"/>
    </location>
</feature>
<organism evidence="2 3">
    <name type="scientific">Mortierella hygrophila</name>
    <dbReference type="NCBI Taxonomy" id="979708"/>
    <lineage>
        <taxon>Eukaryota</taxon>
        <taxon>Fungi</taxon>
        <taxon>Fungi incertae sedis</taxon>
        <taxon>Mucoromycota</taxon>
        <taxon>Mortierellomycotina</taxon>
        <taxon>Mortierellomycetes</taxon>
        <taxon>Mortierellales</taxon>
        <taxon>Mortierellaceae</taxon>
        <taxon>Mortierella</taxon>
    </lineage>
</organism>
<dbReference type="InterPro" id="IPR021641">
    <property type="entry name" value="DUF3245"/>
</dbReference>
<keyword evidence="3" id="KW-1185">Reference proteome</keyword>
<protein>
    <submittedName>
        <fullName evidence="2">Uncharacterized protein</fullName>
    </submittedName>
</protein>
<gene>
    <name evidence="2" type="ORF">EC957_001752</name>
</gene>
<evidence type="ECO:0000256" key="1">
    <source>
        <dbReference type="SAM" id="MobiDB-lite"/>
    </source>
</evidence>
<comment type="caution">
    <text evidence="2">The sequence shown here is derived from an EMBL/GenBank/DDBJ whole genome shotgun (WGS) entry which is preliminary data.</text>
</comment>
<feature type="region of interest" description="Disordered" evidence="1">
    <location>
        <begin position="60"/>
        <end position="90"/>
    </location>
</feature>
<evidence type="ECO:0000313" key="3">
    <source>
        <dbReference type="Proteomes" id="UP000723463"/>
    </source>
</evidence>
<dbReference type="AlphaFoldDB" id="A0A9P6K259"/>
<dbReference type="EMBL" id="JAAAXW010000132">
    <property type="protein sequence ID" value="KAF9542697.1"/>
    <property type="molecule type" value="Genomic_DNA"/>
</dbReference>
<evidence type="ECO:0000313" key="2">
    <source>
        <dbReference type="EMBL" id="KAF9542697.1"/>
    </source>
</evidence>
<feature type="region of interest" description="Disordered" evidence="1">
    <location>
        <begin position="158"/>
        <end position="204"/>
    </location>
</feature>
<reference evidence="2" key="1">
    <citation type="journal article" date="2020" name="Fungal Divers.">
        <title>Resolving the Mortierellaceae phylogeny through synthesis of multi-gene phylogenetics and phylogenomics.</title>
        <authorList>
            <person name="Vandepol N."/>
            <person name="Liber J."/>
            <person name="Desiro A."/>
            <person name="Na H."/>
            <person name="Kennedy M."/>
            <person name="Barry K."/>
            <person name="Grigoriev I.V."/>
            <person name="Miller A.N."/>
            <person name="O'Donnell K."/>
            <person name="Stajich J.E."/>
            <person name="Bonito G."/>
        </authorList>
    </citation>
    <scope>NUCLEOTIDE SEQUENCE</scope>
    <source>
        <strain evidence="2">NRRL 2591</strain>
    </source>
</reference>
<feature type="compositionally biased region" description="Low complexity" evidence="1">
    <location>
        <begin position="1"/>
        <end position="20"/>
    </location>
</feature>
<dbReference type="Pfam" id="PF11595">
    <property type="entry name" value="DUF3245"/>
    <property type="match status" value="1"/>
</dbReference>
<feature type="region of interest" description="Disordered" evidence="1">
    <location>
        <begin position="235"/>
        <end position="302"/>
    </location>
</feature>
<feature type="compositionally biased region" description="Low complexity" evidence="1">
    <location>
        <begin position="235"/>
        <end position="261"/>
    </location>
</feature>
<feature type="compositionally biased region" description="Basic residues" evidence="1">
    <location>
        <begin position="285"/>
        <end position="294"/>
    </location>
</feature>
<accession>A0A9P6K259</accession>
<sequence>MAETPASASASGTGTTTTKGPVGGHLTKKQRKEQFEALDALKTQLDVSVSLARSKVASWLNPEGFSDDEEDTSTNSSGFVGSAAIKPRQPGLGLGAKYLSHKDQMRHVPLNAFESKLKRQLTGGVVGAELVRAEQAEKNALPDKYMEHKLMMAAKRKELQEQAEDEEDSRTRNITGFGSGSSGLGAGTGVGVGGVVPKAGGRGGVSTVAASMGGLKKKNKEAKYQAAVHPAAIKAAAAAAASGSLESATSTTAAPTKPAPSSGGGGNKKRPTDFFSTYMDERAVKMAKKKKKTQGKVDPDDD</sequence>
<name>A0A9P6K259_9FUNG</name>